<evidence type="ECO:0000256" key="1">
    <source>
        <dbReference type="ARBA" id="ARBA00004141"/>
    </source>
</evidence>
<comment type="similarity">
    <text evidence="2 9">Belongs to the SecG family.</text>
</comment>
<evidence type="ECO:0000256" key="5">
    <source>
        <dbReference type="ARBA" id="ARBA00022927"/>
    </source>
</evidence>
<organism evidence="10 11">
    <name type="scientific">Candidatus Portnoybacteria bacterium RIFCSPHIGHO2_12_FULL_40_11</name>
    <dbReference type="NCBI Taxonomy" id="1801998"/>
    <lineage>
        <taxon>Bacteria</taxon>
        <taxon>Candidatus Portnoyibacteriota</taxon>
    </lineage>
</organism>
<dbReference type="EMBL" id="MHNC01000014">
    <property type="protein sequence ID" value="OGZ38934.1"/>
    <property type="molecule type" value="Genomic_DNA"/>
</dbReference>
<dbReference type="GO" id="GO:0009306">
    <property type="term" value="P:protein secretion"/>
    <property type="evidence" value="ECO:0007669"/>
    <property type="project" value="UniProtKB-UniRule"/>
</dbReference>
<comment type="caution">
    <text evidence="10">The sequence shown here is derived from an EMBL/GenBank/DDBJ whole genome shotgun (WGS) entry which is preliminary data.</text>
</comment>
<keyword evidence="8 9" id="KW-0472">Membrane</keyword>
<evidence type="ECO:0000313" key="11">
    <source>
        <dbReference type="Proteomes" id="UP000177247"/>
    </source>
</evidence>
<keyword evidence="6 9" id="KW-1133">Transmembrane helix</keyword>
<dbReference type="AlphaFoldDB" id="A0A1G2FLG1"/>
<dbReference type="Proteomes" id="UP000177247">
    <property type="component" value="Unassembled WGS sequence"/>
</dbReference>
<protein>
    <recommendedName>
        <fullName evidence="9">Protein-export membrane protein SecG</fullName>
    </recommendedName>
</protein>
<evidence type="ECO:0000256" key="2">
    <source>
        <dbReference type="ARBA" id="ARBA00008445"/>
    </source>
</evidence>
<comment type="subcellular location">
    <subcellularLocation>
        <location evidence="9">Cell membrane</location>
        <topology evidence="9">Multi-pass membrane protein</topology>
    </subcellularLocation>
    <subcellularLocation>
        <location evidence="1">Membrane</location>
        <topology evidence="1">Multi-pass membrane protein</topology>
    </subcellularLocation>
</comment>
<comment type="caution">
    <text evidence="9">Lacks conserved residue(s) required for the propagation of feature annotation.</text>
</comment>
<accession>A0A1G2FLG1</accession>
<evidence type="ECO:0000313" key="10">
    <source>
        <dbReference type="EMBL" id="OGZ38934.1"/>
    </source>
</evidence>
<evidence type="ECO:0000256" key="3">
    <source>
        <dbReference type="ARBA" id="ARBA00022448"/>
    </source>
</evidence>
<proteinExistence type="inferred from homology"/>
<keyword evidence="9" id="KW-1003">Cell membrane</keyword>
<evidence type="ECO:0000256" key="9">
    <source>
        <dbReference type="RuleBase" id="RU365087"/>
    </source>
</evidence>
<evidence type="ECO:0000256" key="7">
    <source>
        <dbReference type="ARBA" id="ARBA00023010"/>
    </source>
</evidence>
<sequence>MESMLGISQIIISIALITTILLQQRGAGGSAILGGGGGGGDYYTKRGFEKILFISTIILSALFILTAFVNLLI</sequence>
<keyword evidence="7 9" id="KW-0811">Translocation</keyword>
<dbReference type="InterPro" id="IPR004692">
    <property type="entry name" value="SecG"/>
</dbReference>
<name>A0A1G2FLG1_9BACT</name>
<comment type="function">
    <text evidence="9">Involved in protein export. Participates in an early event of protein translocation.</text>
</comment>
<keyword evidence="5 9" id="KW-0653">Protein transport</keyword>
<reference evidence="10 11" key="1">
    <citation type="journal article" date="2016" name="Nat. Commun.">
        <title>Thousands of microbial genomes shed light on interconnected biogeochemical processes in an aquifer system.</title>
        <authorList>
            <person name="Anantharaman K."/>
            <person name="Brown C.T."/>
            <person name="Hug L.A."/>
            <person name="Sharon I."/>
            <person name="Castelle C.J."/>
            <person name="Probst A.J."/>
            <person name="Thomas B.C."/>
            <person name="Singh A."/>
            <person name="Wilkins M.J."/>
            <person name="Karaoz U."/>
            <person name="Brodie E.L."/>
            <person name="Williams K.H."/>
            <person name="Hubbard S.S."/>
            <person name="Banfield J.F."/>
        </authorList>
    </citation>
    <scope>NUCLEOTIDE SEQUENCE [LARGE SCALE GENOMIC DNA]</scope>
</reference>
<dbReference type="GO" id="GO:0015450">
    <property type="term" value="F:protein-transporting ATPase activity"/>
    <property type="evidence" value="ECO:0007669"/>
    <property type="project" value="UniProtKB-UniRule"/>
</dbReference>
<evidence type="ECO:0000256" key="8">
    <source>
        <dbReference type="ARBA" id="ARBA00023136"/>
    </source>
</evidence>
<feature type="transmembrane region" description="Helical" evidence="9">
    <location>
        <begin position="51"/>
        <end position="72"/>
    </location>
</feature>
<dbReference type="GO" id="GO:0005886">
    <property type="term" value="C:plasma membrane"/>
    <property type="evidence" value="ECO:0007669"/>
    <property type="project" value="UniProtKB-SubCell"/>
</dbReference>
<keyword evidence="4 9" id="KW-0812">Transmembrane</keyword>
<dbReference type="Pfam" id="PF03840">
    <property type="entry name" value="SecG"/>
    <property type="match status" value="1"/>
</dbReference>
<keyword evidence="3 9" id="KW-0813">Transport</keyword>
<evidence type="ECO:0000256" key="4">
    <source>
        <dbReference type="ARBA" id="ARBA00022692"/>
    </source>
</evidence>
<evidence type="ECO:0000256" key="6">
    <source>
        <dbReference type="ARBA" id="ARBA00022989"/>
    </source>
</evidence>
<dbReference type="NCBIfam" id="TIGR00810">
    <property type="entry name" value="secG"/>
    <property type="match status" value="1"/>
</dbReference>
<gene>
    <name evidence="10" type="ORF">A3E90_03025</name>
</gene>